<evidence type="ECO:0000313" key="1">
    <source>
        <dbReference type="EMBL" id="PNX61289.1"/>
    </source>
</evidence>
<reference evidence="1 2" key="2">
    <citation type="journal article" date="2017" name="Front. Plant Sci.">
        <title>Gene Classification and Mining of Molecular Markers Useful in Red Clover (Trifolium pratense) Breeding.</title>
        <authorList>
            <person name="Istvanek J."/>
            <person name="Dluhosova J."/>
            <person name="Dluhos P."/>
            <person name="Patkova L."/>
            <person name="Nedelnik J."/>
            <person name="Repkova J."/>
        </authorList>
    </citation>
    <scope>NUCLEOTIDE SEQUENCE [LARGE SCALE GENOMIC DNA]</scope>
    <source>
        <strain evidence="2">cv. Tatra</strain>
        <tissue evidence="1">Young leaves</tissue>
    </source>
</reference>
<organism evidence="1 2">
    <name type="scientific">Trifolium pratense</name>
    <name type="common">Red clover</name>
    <dbReference type="NCBI Taxonomy" id="57577"/>
    <lineage>
        <taxon>Eukaryota</taxon>
        <taxon>Viridiplantae</taxon>
        <taxon>Streptophyta</taxon>
        <taxon>Embryophyta</taxon>
        <taxon>Tracheophyta</taxon>
        <taxon>Spermatophyta</taxon>
        <taxon>Magnoliopsida</taxon>
        <taxon>eudicotyledons</taxon>
        <taxon>Gunneridae</taxon>
        <taxon>Pentapetalae</taxon>
        <taxon>rosids</taxon>
        <taxon>fabids</taxon>
        <taxon>Fabales</taxon>
        <taxon>Fabaceae</taxon>
        <taxon>Papilionoideae</taxon>
        <taxon>50 kb inversion clade</taxon>
        <taxon>NPAAA clade</taxon>
        <taxon>Hologalegina</taxon>
        <taxon>IRL clade</taxon>
        <taxon>Trifolieae</taxon>
        <taxon>Trifolium</taxon>
    </lineage>
</organism>
<feature type="non-terminal residue" evidence="1">
    <location>
        <position position="58"/>
    </location>
</feature>
<sequence length="58" mass="6423">MDNNEFVYDLINNTAIDMNESSFNTRLNASSTDAIDARRDPTVESKFCRFGGSTVDGV</sequence>
<protein>
    <submittedName>
        <fullName evidence="1">Uncharacterized protein</fullName>
    </submittedName>
</protein>
<evidence type="ECO:0000313" key="2">
    <source>
        <dbReference type="Proteomes" id="UP000236291"/>
    </source>
</evidence>
<proteinExistence type="predicted"/>
<gene>
    <name evidence="1" type="ORF">L195_g060596</name>
</gene>
<name>A0A2K3K4S8_TRIPR</name>
<reference evidence="1 2" key="1">
    <citation type="journal article" date="2014" name="Am. J. Bot.">
        <title>Genome assembly and annotation for red clover (Trifolium pratense; Fabaceae).</title>
        <authorList>
            <person name="Istvanek J."/>
            <person name="Jaros M."/>
            <person name="Krenek A."/>
            <person name="Repkova J."/>
        </authorList>
    </citation>
    <scope>NUCLEOTIDE SEQUENCE [LARGE SCALE GENOMIC DNA]</scope>
    <source>
        <strain evidence="2">cv. Tatra</strain>
        <tissue evidence="1">Young leaves</tissue>
    </source>
</reference>
<dbReference type="Proteomes" id="UP000236291">
    <property type="component" value="Unassembled WGS sequence"/>
</dbReference>
<comment type="caution">
    <text evidence="1">The sequence shown here is derived from an EMBL/GenBank/DDBJ whole genome shotgun (WGS) entry which is preliminary data.</text>
</comment>
<accession>A0A2K3K4S8</accession>
<dbReference type="EMBL" id="ASHM01141052">
    <property type="protein sequence ID" value="PNX61289.1"/>
    <property type="molecule type" value="Genomic_DNA"/>
</dbReference>
<dbReference type="AlphaFoldDB" id="A0A2K3K4S8"/>